<evidence type="ECO:0000313" key="5">
    <source>
        <dbReference type="Proteomes" id="UP000319828"/>
    </source>
</evidence>
<dbReference type="EMBL" id="BSPV01000003">
    <property type="protein sequence ID" value="GLT13655.1"/>
    <property type="molecule type" value="Genomic_DNA"/>
</dbReference>
<name>A0A557P819_9VIBR</name>
<dbReference type="Pfam" id="PF00092">
    <property type="entry name" value="VWA"/>
    <property type="match status" value="1"/>
</dbReference>
<dbReference type="Proteomes" id="UP000319828">
    <property type="component" value="Unassembled WGS sequence"/>
</dbReference>
<evidence type="ECO:0000313" key="3">
    <source>
        <dbReference type="EMBL" id="GLT13655.1"/>
    </source>
</evidence>
<dbReference type="CDD" id="cd01467">
    <property type="entry name" value="vWA_BatA_type"/>
    <property type="match status" value="1"/>
</dbReference>
<dbReference type="OrthoDB" id="6206554at2"/>
<feature type="transmembrane region" description="Helical" evidence="1">
    <location>
        <begin position="6"/>
        <end position="23"/>
    </location>
</feature>
<keyword evidence="6" id="KW-1185">Reference proteome</keyword>
<dbReference type="RefSeq" id="WP_089124053.1">
    <property type="nucleotide sequence ID" value="NZ_BSPV01000003.1"/>
</dbReference>
<dbReference type="PANTHER" id="PTHR22550">
    <property type="entry name" value="SPORE GERMINATION PROTEIN"/>
    <property type="match status" value="1"/>
</dbReference>
<dbReference type="Proteomes" id="UP001157156">
    <property type="component" value="Unassembled WGS sequence"/>
</dbReference>
<gene>
    <name evidence="4" type="ORF">FOF44_08370</name>
    <name evidence="3" type="ORF">GCM10007931_06290</name>
</gene>
<sequence length="320" mass="35763">MFEFHWVWVFLALPLPLIVYFFAPAHQPRAAIVLPTLPTEGIVQQKQHIALKALAIIIWLLLVTAAARPVWYGKPVEFQPKHRDMMLVVDLSGSMAQEDMNSPSGYIDRLTAVKQVLTDFITKRKGDRLGLVLFADHAYLQTPLTLDRTTVLQQLNRAQLNMIGTQTAIGEGLGIATKTFIKSEAEQRVIVLLSDGSNTAGVIDPIEAANIAKENHAIIYTVGVGAGELQVDSFFGSRTVNTAQDLDEKTLTQIAQMTGGQYFRARDQKELNEIYNTINQLQPVSNATQSWRPQTEWFTYPLALALILSFILAVLRRRHV</sequence>
<dbReference type="AlphaFoldDB" id="A0A557P819"/>
<dbReference type="InterPro" id="IPR050768">
    <property type="entry name" value="UPF0353/GerABKA_families"/>
</dbReference>
<proteinExistence type="predicted"/>
<reference evidence="3" key="4">
    <citation type="submission" date="2023-01" db="EMBL/GenBank/DDBJ databases">
        <title>Draft genome sequence of Vibrio algivorus strain NBRC 111146.</title>
        <authorList>
            <person name="Sun Q."/>
            <person name="Mori K."/>
        </authorList>
    </citation>
    <scope>NUCLEOTIDE SEQUENCE</scope>
    <source>
        <strain evidence="3">NBRC 111146</strain>
    </source>
</reference>
<comment type="caution">
    <text evidence="4">The sequence shown here is derived from an EMBL/GenBank/DDBJ whole genome shotgun (WGS) entry which is preliminary data.</text>
</comment>
<feature type="domain" description="VWFA" evidence="2">
    <location>
        <begin position="84"/>
        <end position="278"/>
    </location>
</feature>
<reference evidence="3" key="1">
    <citation type="journal article" date="2014" name="Int. J. Syst. Evol. Microbiol.">
        <title>Complete genome of a new Firmicutes species belonging to the dominant human colonic microbiota ('Ruminococcus bicirculans') reveals two chromosomes and a selective capacity to utilize plant glucans.</title>
        <authorList>
            <consortium name="NISC Comparative Sequencing Program"/>
            <person name="Wegmann U."/>
            <person name="Louis P."/>
            <person name="Goesmann A."/>
            <person name="Henrissat B."/>
            <person name="Duncan S.H."/>
            <person name="Flint H.J."/>
        </authorList>
    </citation>
    <scope>NUCLEOTIDE SEQUENCE</scope>
    <source>
        <strain evidence="3">NBRC 111146</strain>
    </source>
</reference>
<dbReference type="Gene3D" id="3.40.50.410">
    <property type="entry name" value="von Willebrand factor, type A domain"/>
    <property type="match status" value="1"/>
</dbReference>
<accession>A0A557P819</accession>
<reference evidence="4 5" key="3">
    <citation type="submission" date="2019-07" db="EMBL/GenBank/DDBJ databases">
        <title>The draft genome sequence of Vibrio algivorus M1486.</title>
        <authorList>
            <person name="Meng X."/>
        </authorList>
    </citation>
    <scope>NUCLEOTIDE SEQUENCE [LARGE SCALE GENOMIC DNA]</scope>
    <source>
        <strain evidence="4 5">M1486</strain>
    </source>
</reference>
<dbReference type="PROSITE" id="PS50234">
    <property type="entry name" value="VWFA"/>
    <property type="match status" value="1"/>
</dbReference>
<feature type="transmembrane region" description="Helical" evidence="1">
    <location>
        <begin position="297"/>
        <end position="315"/>
    </location>
</feature>
<evidence type="ECO:0000313" key="4">
    <source>
        <dbReference type="EMBL" id="TVO36801.1"/>
    </source>
</evidence>
<organism evidence="4 5">
    <name type="scientific">Vibrio algivorus</name>
    <dbReference type="NCBI Taxonomy" id="1667024"/>
    <lineage>
        <taxon>Bacteria</taxon>
        <taxon>Pseudomonadati</taxon>
        <taxon>Pseudomonadota</taxon>
        <taxon>Gammaproteobacteria</taxon>
        <taxon>Vibrionales</taxon>
        <taxon>Vibrionaceae</taxon>
        <taxon>Vibrio</taxon>
    </lineage>
</organism>
<reference evidence="6" key="2">
    <citation type="journal article" date="2019" name="Int. J. Syst. Evol. Microbiol.">
        <title>The Global Catalogue of Microorganisms (GCM) 10K type strain sequencing project: providing services to taxonomists for standard genome sequencing and annotation.</title>
        <authorList>
            <consortium name="The Broad Institute Genomics Platform"/>
            <consortium name="The Broad Institute Genome Sequencing Center for Infectious Disease"/>
            <person name="Wu L."/>
            <person name="Ma J."/>
        </authorList>
    </citation>
    <scope>NUCLEOTIDE SEQUENCE [LARGE SCALE GENOMIC DNA]</scope>
    <source>
        <strain evidence="6">NBRC 111146</strain>
    </source>
</reference>
<dbReference type="PANTHER" id="PTHR22550:SF18">
    <property type="entry name" value="VWFA DOMAIN-CONTAINING PROTEIN"/>
    <property type="match status" value="1"/>
</dbReference>
<dbReference type="InterPro" id="IPR033881">
    <property type="entry name" value="vWA_BatA_type"/>
</dbReference>
<evidence type="ECO:0000313" key="6">
    <source>
        <dbReference type="Proteomes" id="UP001157156"/>
    </source>
</evidence>
<feature type="transmembrane region" description="Helical" evidence="1">
    <location>
        <begin position="49"/>
        <end position="71"/>
    </location>
</feature>
<keyword evidence="1" id="KW-1133">Transmembrane helix</keyword>
<dbReference type="EMBL" id="VMKJ01000013">
    <property type="protein sequence ID" value="TVO36801.1"/>
    <property type="molecule type" value="Genomic_DNA"/>
</dbReference>
<evidence type="ECO:0000256" key="1">
    <source>
        <dbReference type="SAM" id="Phobius"/>
    </source>
</evidence>
<dbReference type="SMART" id="SM00327">
    <property type="entry name" value="VWA"/>
    <property type="match status" value="1"/>
</dbReference>
<dbReference type="InterPro" id="IPR036465">
    <property type="entry name" value="vWFA_dom_sf"/>
</dbReference>
<dbReference type="InterPro" id="IPR002035">
    <property type="entry name" value="VWF_A"/>
</dbReference>
<dbReference type="SUPFAM" id="SSF53300">
    <property type="entry name" value="vWA-like"/>
    <property type="match status" value="1"/>
</dbReference>
<keyword evidence="1" id="KW-0812">Transmembrane</keyword>
<evidence type="ECO:0000259" key="2">
    <source>
        <dbReference type="PROSITE" id="PS50234"/>
    </source>
</evidence>
<protein>
    <submittedName>
        <fullName evidence="4">VWA domain-containing protein</fullName>
    </submittedName>
</protein>
<keyword evidence="1" id="KW-0472">Membrane</keyword>